<dbReference type="InterPro" id="IPR052433">
    <property type="entry name" value="X-Pro_dipept-like"/>
</dbReference>
<comment type="similarity">
    <text evidence="2 6">Belongs to the peptidase M24B family.</text>
</comment>
<sequence length="537" mass="58878">MGYQAQTHVHKTFEQLLALLPESDRAKPQILLVAGEVTGYRNDTDRELLFRQESNFFYLTGCNVPSAYLLASYRATRPNGTTSAPTTTLFIPKAEQADIMWSIPPPDLADARTLFDATTIEHPASFPEVIATILKASPDALVHTLPKGSPLFPQLPAHFLSNFSTPTTDQYLLPALQRVRLIKDADEIALIRKANAISSRAHETVMRVLGLAVKNKIAREEGAGVKRPLLPGEWLIEREAEAEAIFVASCRREGSIHQAYLPIVAASTRAATLHYCCNDKELAWGPVGPTDHLNNQSLTVPPSHPHPHVSTPHTTEIQPQVLLIDAGCEYTNYASDITRTMPVGNSGRFTSTSGAIYDLVHAMQAAAFGLIKPGVHWDRVHLECHRVLIRGFLALGLFNGGSEEEILKSGVSGAFFPHGLGHSLGMDVHDVPEASKPAKNPTVPKEDVGNESFYAYLRLRLLLEVGMVVTVEPGVYFHPHLIAPVLGSKYIDLEVLKKYESVGGVRIEDVIVITQNGYENLTTVRSERSWIEGVCSG</sequence>
<dbReference type="GO" id="GO:0006508">
    <property type="term" value="P:proteolysis"/>
    <property type="evidence" value="ECO:0007669"/>
    <property type="project" value="TreeGrafter"/>
</dbReference>
<keyword evidence="9" id="KW-1185">Reference proteome</keyword>
<organism evidence="8 9">
    <name type="scientific">Macrolepiota fuliginosa MF-IS2</name>
    <dbReference type="NCBI Taxonomy" id="1400762"/>
    <lineage>
        <taxon>Eukaryota</taxon>
        <taxon>Fungi</taxon>
        <taxon>Dikarya</taxon>
        <taxon>Basidiomycota</taxon>
        <taxon>Agaricomycotina</taxon>
        <taxon>Agaricomycetes</taxon>
        <taxon>Agaricomycetidae</taxon>
        <taxon>Agaricales</taxon>
        <taxon>Agaricineae</taxon>
        <taxon>Agaricaceae</taxon>
        <taxon>Macrolepiota</taxon>
    </lineage>
</organism>
<comment type="caution">
    <text evidence="8">The sequence shown here is derived from an EMBL/GenBank/DDBJ whole genome shotgun (WGS) entry which is preliminary data.</text>
</comment>
<dbReference type="PANTHER" id="PTHR43226">
    <property type="entry name" value="XAA-PRO AMINOPEPTIDASE 3"/>
    <property type="match status" value="1"/>
</dbReference>
<dbReference type="GO" id="GO:0030145">
    <property type="term" value="F:manganese ion binding"/>
    <property type="evidence" value="ECO:0007669"/>
    <property type="project" value="InterPro"/>
</dbReference>
<evidence type="ECO:0000256" key="4">
    <source>
        <dbReference type="ARBA" id="ARBA00022801"/>
    </source>
</evidence>
<dbReference type="Gene3D" id="3.40.350.10">
    <property type="entry name" value="Creatinase/prolidase N-terminal domain"/>
    <property type="match status" value="1"/>
</dbReference>
<dbReference type="SMART" id="SM01011">
    <property type="entry name" value="AMP_N"/>
    <property type="match status" value="1"/>
</dbReference>
<keyword evidence="4" id="KW-0378">Hydrolase</keyword>
<dbReference type="InterPro" id="IPR036005">
    <property type="entry name" value="Creatinase/aminopeptidase-like"/>
</dbReference>
<evidence type="ECO:0000313" key="8">
    <source>
        <dbReference type="EMBL" id="KAF9443891.1"/>
    </source>
</evidence>
<gene>
    <name evidence="8" type="ORF">P691DRAFT_808181</name>
</gene>
<evidence type="ECO:0000256" key="1">
    <source>
        <dbReference type="ARBA" id="ARBA00001936"/>
    </source>
</evidence>
<dbReference type="SUPFAM" id="SSF55920">
    <property type="entry name" value="Creatinase/aminopeptidase"/>
    <property type="match status" value="1"/>
</dbReference>
<dbReference type="PROSITE" id="PS00491">
    <property type="entry name" value="PROLINE_PEPTIDASE"/>
    <property type="match status" value="1"/>
</dbReference>
<accession>A0A9P5X5T3</accession>
<name>A0A9P5X5T3_9AGAR</name>
<dbReference type="SUPFAM" id="SSF53092">
    <property type="entry name" value="Creatinase/prolidase N-terminal domain"/>
    <property type="match status" value="1"/>
</dbReference>
<evidence type="ECO:0000256" key="2">
    <source>
        <dbReference type="ARBA" id="ARBA00008766"/>
    </source>
</evidence>
<dbReference type="InterPro" id="IPR029149">
    <property type="entry name" value="Creatin/AminoP/Spt16_N"/>
</dbReference>
<reference evidence="8" key="1">
    <citation type="submission" date="2020-11" db="EMBL/GenBank/DDBJ databases">
        <authorList>
            <consortium name="DOE Joint Genome Institute"/>
            <person name="Ahrendt S."/>
            <person name="Riley R."/>
            <person name="Andreopoulos W."/>
            <person name="Labutti K."/>
            <person name="Pangilinan J."/>
            <person name="Ruiz-Duenas F.J."/>
            <person name="Barrasa J.M."/>
            <person name="Sanchez-Garcia M."/>
            <person name="Camarero S."/>
            <person name="Miyauchi S."/>
            <person name="Serrano A."/>
            <person name="Linde D."/>
            <person name="Babiker R."/>
            <person name="Drula E."/>
            <person name="Ayuso-Fernandez I."/>
            <person name="Pacheco R."/>
            <person name="Padilla G."/>
            <person name="Ferreira P."/>
            <person name="Barriuso J."/>
            <person name="Kellner H."/>
            <person name="Castanera R."/>
            <person name="Alfaro M."/>
            <person name="Ramirez L."/>
            <person name="Pisabarro A.G."/>
            <person name="Kuo A."/>
            <person name="Tritt A."/>
            <person name="Lipzen A."/>
            <person name="He G."/>
            <person name="Yan M."/>
            <person name="Ng V."/>
            <person name="Cullen D."/>
            <person name="Martin F."/>
            <person name="Rosso M.-N."/>
            <person name="Henrissat B."/>
            <person name="Hibbett D."/>
            <person name="Martinez A.T."/>
            <person name="Grigoriev I.V."/>
        </authorList>
    </citation>
    <scope>NUCLEOTIDE SEQUENCE</scope>
    <source>
        <strain evidence="8">MF-IS2</strain>
    </source>
</reference>
<dbReference type="EMBL" id="MU151425">
    <property type="protein sequence ID" value="KAF9443891.1"/>
    <property type="molecule type" value="Genomic_DNA"/>
</dbReference>
<feature type="domain" description="Aminopeptidase P N-terminal" evidence="7">
    <location>
        <begin position="3"/>
        <end position="152"/>
    </location>
</feature>
<dbReference type="Pfam" id="PF00557">
    <property type="entry name" value="Peptidase_M24"/>
    <property type="match status" value="1"/>
</dbReference>
<evidence type="ECO:0000259" key="7">
    <source>
        <dbReference type="SMART" id="SM01011"/>
    </source>
</evidence>
<dbReference type="InterPro" id="IPR000994">
    <property type="entry name" value="Pept_M24"/>
</dbReference>
<dbReference type="OrthoDB" id="10261878at2759"/>
<dbReference type="Proteomes" id="UP000807342">
    <property type="component" value="Unassembled WGS sequence"/>
</dbReference>
<comment type="cofactor">
    <cofactor evidence="1">
        <name>Mn(2+)</name>
        <dbReference type="ChEBI" id="CHEBI:29035"/>
    </cofactor>
</comment>
<dbReference type="InterPro" id="IPR001131">
    <property type="entry name" value="Peptidase_M24B_aminopep-P_CS"/>
</dbReference>
<dbReference type="GO" id="GO:0070006">
    <property type="term" value="F:metalloaminopeptidase activity"/>
    <property type="evidence" value="ECO:0007669"/>
    <property type="project" value="InterPro"/>
</dbReference>
<keyword evidence="5" id="KW-0464">Manganese</keyword>
<evidence type="ECO:0000313" key="9">
    <source>
        <dbReference type="Proteomes" id="UP000807342"/>
    </source>
</evidence>
<dbReference type="PANTHER" id="PTHR43226:SF1">
    <property type="entry name" value="XAA-PRO DIPEPTIDASE"/>
    <property type="match status" value="1"/>
</dbReference>
<evidence type="ECO:0000256" key="6">
    <source>
        <dbReference type="RuleBase" id="RU000590"/>
    </source>
</evidence>
<feature type="non-terminal residue" evidence="8">
    <location>
        <position position="537"/>
    </location>
</feature>
<evidence type="ECO:0000256" key="5">
    <source>
        <dbReference type="ARBA" id="ARBA00023211"/>
    </source>
</evidence>
<dbReference type="InterPro" id="IPR007865">
    <property type="entry name" value="Aminopep_P_N"/>
</dbReference>
<dbReference type="AlphaFoldDB" id="A0A9P5X5T3"/>
<proteinExistence type="inferred from homology"/>
<protein>
    <submittedName>
        <fullName evidence="8">Prolidase</fullName>
    </submittedName>
</protein>
<keyword evidence="3 6" id="KW-0479">Metal-binding</keyword>
<dbReference type="Gene3D" id="3.90.230.10">
    <property type="entry name" value="Creatinase/methionine aminopeptidase superfamily"/>
    <property type="match status" value="1"/>
</dbReference>
<evidence type="ECO:0000256" key="3">
    <source>
        <dbReference type="ARBA" id="ARBA00022723"/>
    </source>
</evidence>
<dbReference type="Pfam" id="PF05195">
    <property type="entry name" value="AMP_N"/>
    <property type="match status" value="1"/>
</dbReference>